<feature type="compositionally biased region" description="Basic and acidic residues" evidence="1">
    <location>
        <begin position="61"/>
        <end position="72"/>
    </location>
</feature>
<organism evidence="3 4">
    <name type="scientific">Terracoccus luteus</name>
    <dbReference type="NCBI Taxonomy" id="53356"/>
    <lineage>
        <taxon>Bacteria</taxon>
        <taxon>Bacillati</taxon>
        <taxon>Actinomycetota</taxon>
        <taxon>Actinomycetes</taxon>
        <taxon>Micrococcales</taxon>
        <taxon>Intrasporangiaceae</taxon>
        <taxon>Terracoccus</taxon>
    </lineage>
</organism>
<dbReference type="PANTHER" id="PTHR15032">
    <property type="entry name" value="N-ACYL-PHOSPHATIDYLETHANOLAMINE-HYDROLYZING PHOSPHOLIPASE D"/>
    <property type="match status" value="1"/>
</dbReference>
<dbReference type="RefSeq" id="WP_245963733.1">
    <property type="nucleotide sequence ID" value="NZ_RBXT01000001.1"/>
</dbReference>
<feature type="domain" description="Metallo-beta-lactamase" evidence="2">
    <location>
        <begin position="130"/>
        <end position="336"/>
    </location>
</feature>
<evidence type="ECO:0000259" key="2">
    <source>
        <dbReference type="Pfam" id="PF12706"/>
    </source>
</evidence>
<accession>A0A495Y3J1</accession>
<evidence type="ECO:0000256" key="1">
    <source>
        <dbReference type="SAM" id="MobiDB-lite"/>
    </source>
</evidence>
<dbReference type="SUPFAM" id="SSF56281">
    <property type="entry name" value="Metallo-hydrolase/oxidoreductase"/>
    <property type="match status" value="1"/>
</dbReference>
<dbReference type="InterPro" id="IPR036866">
    <property type="entry name" value="RibonucZ/Hydroxyglut_hydro"/>
</dbReference>
<name>A0A495Y3J1_9MICO</name>
<dbReference type="InterPro" id="IPR001279">
    <property type="entry name" value="Metallo-B-lactamas"/>
</dbReference>
<comment type="caution">
    <text evidence="3">The sequence shown here is derived from an EMBL/GenBank/DDBJ whole genome shotgun (WGS) entry which is preliminary data.</text>
</comment>
<reference evidence="3 4" key="1">
    <citation type="submission" date="2018-10" db="EMBL/GenBank/DDBJ databases">
        <title>Sequencing the genomes of 1000 actinobacteria strains.</title>
        <authorList>
            <person name="Klenk H.-P."/>
        </authorList>
    </citation>
    <scope>NUCLEOTIDE SEQUENCE [LARGE SCALE GENOMIC DNA]</scope>
    <source>
        <strain evidence="3 4">DSM 44267</strain>
    </source>
</reference>
<dbReference type="Proteomes" id="UP000278440">
    <property type="component" value="Unassembled WGS sequence"/>
</dbReference>
<feature type="region of interest" description="Disordered" evidence="1">
    <location>
        <begin position="1"/>
        <end position="27"/>
    </location>
</feature>
<dbReference type="PANTHER" id="PTHR15032:SF4">
    <property type="entry name" value="N-ACYL-PHOSPHATIDYLETHANOLAMINE-HYDROLYZING PHOSPHOLIPASE D"/>
    <property type="match status" value="1"/>
</dbReference>
<feature type="compositionally biased region" description="Low complexity" evidence="1">
    <location>
        <begin position="1"/>
        <end position="18"/>
    </location>
</feature>
<dbReference type="AlphaFoldDB" id="A0A495Y3J1"/>
<feature type="region of interest" description="Disordered" evidence="1">
    <location>
        <begin position="39"/>
        <end position="79"/>
    </location>
</feature>
<protein>
    <submittedName>
        <fullName evidence="3">L-ascorbate metabolism protein UlaG (Beta-lactamase superfamily)</fullName>
    </submittedName>
</protein>
<dbReference type="GO" id="GO:0005737">
    <property type="term" value="C:cytoplasm"/>
    <property type="evidence" value="ECO:0007669"/>
    <property type="project" value="TreeGrafter"/>
</dbReference>
<keyword evidence="4" id="KW-1185">Reference proteome</keyword>
<dbReference type="Pfam" id="PF12706">
    <property type="entry name" value="Lactamase_B_2"/>
    <property type="match status" value="1"/>
</dbReference>
<gene>
    <name evidence="3" type="ORF">DFJ68_3573</name>
</gene>
<dbReference type="Gene3D" id="3.60.15.10">
    <property type="entry name" value="Ribonuclease Z/Hydroxyacylglutathione hydrolase-like"/>
    <property type="match status" value="1"/>
</dbReference>
<evidence type="ECO:0000313" key="4">
    <source>
        <dbReference type="Proteomes" id="UP000278440"/>
    </source>
</evidence>
<sequence>MTTRPEATAPTPDAAGTTSDGGASLVRTVTMRAGGVLPPLRRMGADAESINRRVSGSPNYRDGRFRSPEPTRRPTSASLPRIAAAAWQQRGRGKPVADVPVVPAAPPAVPGVLAVTWYGHATTLVELDGRRFLLDPVFGHRASPVSLAGPERLHPTPGSIAGIPTLDAVVISHDHYDHLDEPSVAELERTHRPHYVVPIGVDQHLLAWGVPADRVTALDWWEHTEVAGIRLTCTPARHNSGRGFVESQTLWAGWAMRGPGHAVYFAGDSGESACFGEIGERVGPFDLTIVPVGAYDEFWHDIHMNPPEAVAAHVAVNTTAEGEDAASRSVMLPVHWATFNLARHWWSEPVRWLRRVAPAAGVPVVYPLVGARVDLDVDDVTDAVSPHQADWWAACAAPDDRD</sequence>
<dbReference type="EMBL" id="RBXT01000001">
    <property type="protein sequence ID" value="RKT80094.1"/>
    <property type="molecule type" value="Genomic_DNA"/>
</dbReference>
<proteinExistence type="predicted"/>
<evidence type="ECO:0000313" key="3">
    <source>
        <dbReference type="EMBL" id="RKT80094.1"/>
    </source>
</evidence>